<evidence type="ECO:0000313" key="4">
    <source>
        <dbReference type="Proteomes" id="UP000536262"/>
    </source>
</evidence>
<dbReference type="PANTHER" id="PTHR35342">
    <property type="entry name" value="TRICARBOXYLIC TRANSPORT PROTEIN"/>
    <property type="match status" value="1"/>
</dbReference>
<feature type="transmembrane region" description="Helical" evidence="1">
    <location>
        <begin position="358"/>
        <end position="380"/>
    </location>
</feature>
<evidence type="ECO:0000256" key="1">
    <source>
        <dbReference type="SAM" id="Phobius"/>
    </source>
</evidence>
<dbReference type="Pfam" id="PF01970">
    <property type="entry name" value="TctA"/>
    <property type="match status" value="1"/>
</dbReference>
<feature type="transmembrane region" description="Helical" evidence="1">
    <location>
        <begin position="20"/>
        <end position="47"/>
    </location>
</feature>
<evidence type="ECO:0000259" key="2">
    <source>
        <dbReference type="Pfam" id="PF01970"/>
    </source>
</evidence>
<evidence type="ECO:0000313" key="3">
    <source>
        <dbReference type="EMBL" id="MBB6357590.1"/>
    </source>
</evidence>
<feature type="transmembrane region" description="Helical" evidence="1">
    <location>
        <begin position="461"/>
        <end position="480"/>
    </location>
</feature>
<protein>
    <submittedName>
        <fullName evidence="3">TctA family transporter</fullName>
    </submittedName>
</protein>
<keyword evidence="1" id="KW-0812">Transmembrane</keyword>
<keyword evidence="1" id="KW-1133">Transmembrane helix</keyword>
<gene>
    <name evidence="3" type="ORF">GGR00_005413</name>
</gene>
<dbReference type="RefSeq" id="WP_343065655.1">
    <property type="nucleotide sequence ID" value="NZ_BAABEG010000001.1"/>
</dbReference>
<name>A0A7X0FDA6_9HYPH</name>
<dbReference type="Proteomes" id="UP000536262">
    <property type="component" value="Unassembled WGS sequence"/>
</dbReference>
<feature type="transmembrane region" description="Helical" evidence="1">
    <location>
        <begin position="542"/>
        <end position="565"/>
    </location>
</feature>
<dbReference type="PANTHER" id="PTHR35342:SF1">
    <property type="entry name" value="BLR4373 PROTEIN"/>
    <property type="match status" value="1"/>
</dbReference>
<feature type="domain" description="DUF112" evidence="2">
    <location>
        <begin position="18"/>
        <end position="437"/>
    </location>
</feature>
<feature type="transmembrane region" description="Helical" evidence="1">
    <location>
        <begin position="516"/>
        <end position="535"/>
    </location>
</feature>
<feature type="transmembrane region" description="Helical" evidence="1">
    <location>
        <begin position="595"/>
        <end position="623"/>
    </location>
</feature>
<reference evidence="3 4" key="1">
    <citation type="submission" date="2020-08" db="EMBL/GenBank/DDBJ databases">
        <title>Genomic Encyclopedia of Type Strains, Phase IV (KMG-IV): sequencing the most valuable type-strain genomes for metagenomic binning, comparative biology and taxonomic classification.</title>
        <authorList>
            <person name="Goeker M."/>
        </authorList>
    </citation>
    <scope>NUCLEOTIDE SEQUENCE [LARGE SCALE GENOMIC DNA]</scope>
    <source>
        <strain evidence="3 4">DSM 7051</strain>
    </source>
</reference>
<feature type="transmembrane region" description="Helical" evidence="1">
    <location>
        <begin position="167"/>
        <end position="184"/>
    </location>
</feature>
<feature type="transmembrane region" description="Helical" evidence="1">
    <location>
        <begin position="317"/>
        <end position="337"/>
    </location>
</feature>
<organism evidence="3 4">
    <name type="scientific">Aminobacter aganoensis</name>
    <dbReference type="NCBI Taxonomy" id="83264"/>
    <lineage>
        <taxon>Bacteria</taxon>
        <taxon>Pseudomonadati</taxon>
        <taxon>Pseudomonadota</taxon>
        <taxon>Alphaproteobacteria</taxon>
        <taxon>Hyphomicrobiales</taxon>
        <taxon>Phyllobacteriaceae</taxon>
        <taxon>Aminobacter</taxon>
    </lineage>
</organism>
<feature type="transmembrane region" description="Helical" evidence="1">
    <location>
        <begin position="145"/>
        <end position="161"/>
    </location>
</feature>
<dbReference type="EMBL" id="JACHOU010000027">
    <property type="protein sequence ID" value="MBB6357590.1"/>
    <property type="molecule type" value="Genomic_DNA"/>
</dbReference>
<dbReference type="AlphaFoldDB" id="A0A7X0FDA6"/>
<feature type="transmembrane region" description="Helical" evidence="1">
    <location>
        <begin position="196"/>
        <end position="214"/>
    </location>
</feature>
<feature type="transmembrane region" description="Helical" evidence="1">
    <location>
        <begin position="112"/>
        <end position="133"/>
    </location>
</feature>
<feature type="transmembrane region" description="Helical" evidence="1">
    <location>
        <begin position="630"/>
        <end position="652"/>
    </location>
</feature>
<feature type="transmembrane region" description="Helical" evidence="1">
    <location>
        <begin position="435"/>
        <end position="454"/>
    </location>
</feature>
<keyword evidence="4" id="KW-1185">Reference proteome</keyword>
<comment type="caution">
    <text evidence="3">The sequence shown here is derived from an EMBL/GenBank/DDBJ whole genome shotgun (WGS) entry which is preliminary data.</text>
</comment>
<feature type="transmembrane region" description="Helical" evidence="1">
    <location>
        <begin position="386"/>
        <end position="404"/>
    </location>
</feature>
<proteinExistence type="predicted"/>
<accession>A0A7X0FDA6</accession>
<feature type="transmembrane region" description="Helical" evidence="1">
    <location>
        <begin position="59"/>
        <end position="82"/>
    </location>
</feature>
<sequence>MIDVFVTSLQNLLTLHHLSYMMIGVAIGLVVGILPALGGIAGMSLLLPFVYGMEPTAAIAMMVGLLAVIPTSDTFSCILMGIPGSSASQATVLDGFPLARKGEAARALSASFSASMIGGLFGALCLTAIVIVARPLILSFTSAELFMLAIFGLSMVGVLSGSSLAKGVAACALGLAFGAIGTAPANGGERMTFDSLYLMSGLEITIIGLGIFALPEVLDLLRGQASISSTGKLGRGWLAGVRDTWREKWLTLRCATIGACVGLMPGLGGSVSDWISYGHTVQSAKDKSQFGKGDIRGVIGPEAANNSCAGGNLIPTLLFGIPGSGSMAIFLAAMILIGLQPGPGMADPKRDLDLTYTVVWTLALANVVGTAACIALSPSIARLTTIRFVLFAPFMILIIVFGAFQSTRSFEDILALLVIALTGIFLKRFGWPRPAFLIGFVLAGQVETYFYQAVQFYGYGFPLRPIAVTIALVTIASLWFTSRSRQAPKEATVPGGITTDIDFEREEDETAAAKNLWPQAIFTIVTVGFFIFTIAEGAQNSFLDAVFPVSVGAVGLLTAAFVLFWQVRGATGRGPAGNVNFDLDDGASSGSLWRFVGWLVGFVIAIGLLGFTLALIGFFLTFLKVVAKSSWLQAAVLTAAAVGLVLVLTSILNMNLPGGLLQHYFYDQLVWPLR</sequence>
<dbReference type="InterPro" id="IPR002823">
    <property type="entry name" value="DUF112_TM"/>
</dbReference>
<keyword evidence="1" id="KW-0472">Membrane</keyword>